<feature type="transmembrane region" description="Helical" evidence="9">
    <location>
        <begin position="20"/>
        <end position="38"/>
    </location>
</feature>
<keyword evidence="8 9" id="KW-0131">Cell cycle</keyword>
<evidence type="ECO:0000256" key="7">
    <source>
        <dbReference type="ARBA" id="ARBA00023136"/>
    </source>
</evidence>
<sequence>MNAPLPVPPDVKLMNLTASVVFVGCAALLLAALVWRVLHAPAFALTRIVVEGELEHNNPVTLRANVAPQLTGNFFTMDLHAVRAAFEQVPWVRTATVRREFPASLRVHLQEYRPVAYWGPEGSTAMVDREGEVFEVNTDMVDEDLPRLIAPEGHALEMLQVHALLQPVFAPLGLQVQTLAQSGRGGWHATLDSGAVVELGSGTPQELVQRAQRFVRTVTLVAAHYGRRVDALESADLRYPSGYALRLRGVSTVTEGAPPGAKPKSGKSGQRGQSENSDKGRH</sequence>
<comment type="subcellular location">
    <subcellularLocation>
        <location evidence="9">Cell inner membrane</location>
        <topology evidence="9">Single-pass type II membrane protein</topology>
    </subcellularLocation>
    <subcellularLocation>
        <location evidence="1">Membrane</location>
    </subcellularLocation>
    <text evidence="9">Localizes to the division septum.</text>
</comment>
<dbReference type="GO" id="GO:0032153">
    <property type="term" value="C:cell division site"/>
    <property type="evidence" value="ECO:0007669"/>
    <property type="project" value="UniProtKB-UniRule"/>
</dbReference>
<evidence type="ECO:0000259" key="11">
    <source>
        <dbReference type="PROSITE" id="PS51779"/>
    </source>
</evidence>
<comment type="subunit">
    <text evidence="9">Part of a complex composed of FtsB, FtsL and FtsQ.</text>
</comment>
<dbReference type="GO" id="GO:0090529">
    <property type="term" value="P:cell septum assembly"/>
    <property type="evidence" value="ECO:0007669"/>
    <property type="project" value="InterPro"/>
</dbReference>
<evidence type="ECO:0000256" key="3">
    <source>
        <dbReference type="ARBA" id="ARBA00022519"/>
    </source>
</evidence>
<evidence type="ECO:0000256" key="8">
    <source>
        <dbReference type="ARBA" id="ARBA00023306"/>
    </source>
</evidence>
<keyword evidence="13" id="KW-1185">Reference proteome</keyword>
<accession>A0A369ANK5</accession>
<dbReference type="PANTHER" id="PTHR35851:SF1">
    <property type="entry name" value="CELL DIVISION PROTEIN FTSQ"/>
    <property type="match status" value="1"/>
</dbReference>
<dbReference type="HAMAP" id="MF_00911">
    <property type="entry name" value="FtsQ_subfam"/>
    <property type="match status" value="1"/>
</dbReference>
<evidence type="ECO:0000256" key="1">
    <source>
        <dbReference type="ARBA" id="ARBA00004370"/>
    </source>
</evidence>
<keyword evidence="5 9" id="KW-0812">Transmembrane</keyword>
<keyword evidence="2 9" id="KW-1003">Cell membrane</keyword>
<evidence type="ECO:0000256" key="6">
    <source>
        <dbReference type="ARBA" id="ARBA00022989"/>
    </source>
</evidence>
<evidence type="ECO:0000313" key="12">
    <source>
        <dbReference type="EMBL" id="RCX10761.1"/>
    </source>
</evidence>
<evidence type="ECO:0000256" key="4">
    <source>
        <dbReference type="ARBA" id="ARBA00022618"/>
    </source>
</evidence>
<dbReference type="InterPro" id="IPR045335">
    <property type="entry name" value="FtsQ_C_sf"/>
</dbReference>
<name>A0A369ANK5_9BURK</name>
<dbReference type="RefSeq" id="WP_114482351.1">
    <property type="nucleotide sequence ID" value="NZ_QPJU01000002.1"/>
</dbReference>
<evidence type="ECO:0000256" key="2">
    <source>
        <dbReference type="ARBA" id="ARBA00022475"/>
    </source>
</evidence>
<dbReference type="PROSITE" id="PS51779">
    <property type="entry name" value="POTRA"/>
    <property type="match status" value="1"/>
</dbReference>
<dbReference type="InterPro" id="IPR034746">
    <property type="entry name" value="POTRA"/>
</dbReference>
<keyword evidence="6 9" id="KW-1133">Transmembrane helix</keyword>
<dbReference type="GO" id="GO:0043093">
    <property type="term" value="P:FtsZ-dependent cytokinesis"/>
    <property type="evidence" value="ECO:0007669"/>
    <property type="project" value="UniProtKB-UniRule"/>
</dbReference>
<evidence type="ECO:0000256" key="5">
    <source>
        <dbReference type="ARBA" id="ARBA00022692"/>
    </source>
</evidence>
<keyword evidence="7 9" id="KW-0472">Membrane</keyword>
<reference evidence="12 13" key="1">
    <citation type="submission" date="2018-07" db="EMBL/GenBank/DDBJ databases">
        <title>Genomic Encyclopedia of Type Strains, Phase IV (KMG-IV): sequencing the most valuable type-strain genomes for metagenomic binning, comparative biology and taxonomic classification.</title>
        <authorList>
            <person name="Goeker M."/>
        </authorList>
    </citation>
    <scope>NUCLEOTIDE SEQUENCE [LARGE SCALE GENOMIC DNA]</scope>
    <source>
        <strain evidence="12 13">DSM 100911</strain>
    </source>
</reference>
<dbReference type="EMBL" id="QPJU01000002">
    <property type="protein sequence ID" value="RCX10761.1"/>
    <property type="molecule type" value="Genomic_DNA"/>
</dbReference>
<dbReference type="InterPro" id="IPR005548">
    <property type="entry name" value="Cell_div_FtsQ/DivIB_C"/>
</dbReference>
<dbReference type="Gene3D" id="3.40.50.11690">
    <property type="entry name" value="Cell division protein FtsQ/DivIB"/>
    <property type="match status" value="1"/>
</dbReference>
<proteinExistence type="inferred from homology"/>
<dbReference type="OrthoDB" id="9790370at2"/>
<feature type="region of interest" description="Disordered" evidence="10">
    <location>
        <begin position="250"/>
        <end position="282"/>
    </location>
</feature>
<evidence type="ECO:0000313" key="13">
    <source>
        <dbReference type="Proteomes" id="UP000252174"/>
    </source>
</evidence>
<evidence type="ECO:0000256" key="10">
    <source>
        <dbReference type="SAM" id="MobiDB-lite"/>
    </source>
</evidence>
<comment type="function">
    <text evidence="9">Essential cell division protein. May link together the upstream cell division proteins, which are predominantly cytoplasmic, with the downstream cell division proteins, which are predominantly periplasmic. May control correct divisome assembly.</text>
</comment>
<comment type="caution">
    <text evidence="12">The sequence shown here is derived from an EMBL/GenBank/DDBJ whole genome shotgun (WGS) entry which is preliminary data.</text>
</comment>
<protein>
    <recommendedName>
        <fullName evidence="9">Cell division protein FtsQ</fullName>
    </recommendedName>
</protein>
<dbReference type="InterPro" id="IPR026579">
    <property type="entry name" value="FtsQ"/>
</dbReference>
<evidence type="ECO:0000256" key="9">
    <source>
        <dbReference type="HAMAP-Rule" id="MF_00911"/>
    </source>
</evidence>
<keyword evidence="3 9" id="KW-0997">Cell inner membrane</keyword>
<feature type="domain" description="POTRA" evidence="11">
    <location>
        <begin position="43"/>
        <end position="112"/>
    </location>
</feature>
<comment type="similarity">
    <text evidence="9">Belongs to the FtsQ/DivIB family. FtsQ subfamily.</text>
</comment>
<dbReference type="GO" id="GO:0005886">
    <property type="term" value="C:plasma membrane"/>
    <property type="evidence" value="ECO:0007669"/>
    <property type="project" value="UniProtKB-SubCell"/>
</dbReference>
<dbReference type="Pfam" id="PF03799">
    <property type="entry name" value="FtsQ_DivIB_C"/>
    <property type="match status" value="1"/>
</dbReference>
<dbReference type="InterPro" id="IPR013685">
    <property type="entry name" value="POTRA_FtsQ_type"/>
</dbReference>
<dbReference type="Proteomes" id="UP000252174">
    <property type="component" value="Unassembled WGS sequence"/>
</dbReference>
<gene>
    <name evidence="9" type="primary">ftsQ</name>
    <name evidence="12" type="ORF">DFR45_102162</name>
</gene>
<keyword evidence="4 9" id="KW-0132">Cell division</keyword>
<dbReference type="PANTHER" id="PTHR35851">
    <property type="entry name" value="CELL DIVISION PROTEIN FTSQ"/>
    <property type="match status" value="1"/>
</dbReference>
<dbReference type="Gene3D" id="3.10.20.310">
    <property type="entry name" value="membrane protein fhac"/>
    <property type="match status" value="1"/>
</dbReference>
<dbReference type="Pfam" id="PF08478">
    <property type="entry name" value="POTRA_1"/>
    <property type="match status" value="1"/>
</dbReference>
<dbReference type="AlphaFoldDB" id="A0A369ANK5"/>
<organism evidence="12 13">
    <name type="scientific">Extensimonas vulgaris</name>
    <dbReference type="NCBI Taxonomy" id="1031594"/>
    <lineage>
        <taxon>Bacteria</taxon>
        <taxon>Pseudomonadati</taxon>
        <taxon>Pseudomonadota</taxon>
        <taxon>Betaproteobacteria</taxon>
        <taxon>Burkholderiales</taxon>
        <taxon>Comamonadaceae</taxon>
        <taxon>Extensimonas</taxon>
    </lineage>
</organism>